<dbReference type="AlphaFoldDB" id="A0AAD8B5M6"/>
<reference evidence="2" key="1">
    <citation type="journal article" date="2023" name="PLoS Negl. Trop. Dis.">
        <title>A genome sequence for Biomphalaria pfeifferi, the major vector snail for the human-infecting parasite Schistosoma mansoni.</title>
        <authorList>
            <person name="Bu L."/>
            <person name="Lu L."/>
            <person name="Laidemitt M.R."/>
            <person name="Zhang S.M."/>
            <person name="Mutuku M."/>
            <person name="Mkoji G."/>
            <person name="Steinauer M."/>
            <person name="Loker E.S."/>
        </authorList>
    </citation>
    <scope>NUCLEOTIDE SEQUENCE</scope>
    <source>
        <strain evidence="2">KasaAsao</strain>
    </source>
</reference>
<feature type="compositionally biased region" description="Acidic residues" evidence="1">
    <location>
        <begin position="31"/>
        <end position="43"/>
    </location>
</feature>
<feature type="non-terminal residue" evidence="2">
    <location>
        <position position="1"/>
    </location>
</feature>
<protein>
    <submittedName>
        <fullName evidence="2">Vacuolar protein sorting-associated protein 13A</fullName>
    </submittedName>
</protein>
<sequence>DGSGEVRLSVASLKTTGAPSVDVTDAKETDDSSSPEDESDETDALIAPHNRSQLSHTRVDKLLIFWVSYLDGLQRVLLFTQDERVSKAVRK</sequence>
<dbReference type="EMBL" id="JASAOG010000138">
    <property type="protein sequence ID" value="KAK0048389.1"/>
    <property type="molecule type" value="Genomic_DNA"/>
</dbReference>
<evidence type="ECO:0000256" key="1">
    <source>
        <dbReference type="SAM" id="MobiDB-lite"/>
    </source>
</evidence>
<dbReference type="Proteomes" id="UP001233172">
    <property type="component" value="Unassembled WGS sequence"/>
</dbReference>
<reference evidence="2" key="2">
    <citation type="submission" date="2023-04" db="EMBL/GenBank/DDBJ databases">
        <authorList>
            <person name="Bu L."/>
            <person name="Lu L."/>
            <person name="Laidemitt M.R."/>
            <person name="Zhang S.M."/>
            <person name="Mutuku M."/>
            <person name="Mkoji G."/>
            <person name="Steinauer M."/>
            <person name="Loker E.S."/>
        </authorList>
    </citation>
    <scope>NUCLEOTIDE SEQUENCE</scope>
    <source>
        <strain evidence="2">KasaAsao</strain>
        <tissue evidence="2">Whole Snail</tissue>
    </source>
</reference>
<keyword evidence="3" id="KW-1185">Reference proteome</keyword>
<gene>
    <name evidence="2" type="ORF">Bpfe_022176</name>
</gene>
<organism evidence="2 3">
    <name type="scientific">Biomphalaria pfeifferi</name>
    <name type="common">Bloodfluke planorb</name>
    <name type="synonym">Freshwater snail</name>
    <dbReference type="NCBI Taxonomy" id="112525"/>
    <lineage>
        <taxon>Eukaryota</taxon>
        <taxon>Metazoa</taxon>
        <taxon>Spiralia</taxon>
        <taxon>Lophotrochozoa</taxon>
        <taxon>Mollusca</taxon>
        <taxon>Gastropoda</taxon>
        <taxon>Heterobranchia</taxon>
        <taxon>Euthyneura</taxon>
        <taxon>Panpulmonata</taxon>
        <taxon>Hygrophila</taxon>
        <taxon>Lymnaeoidea</taxon>
        <taxon>Planorbidae</taxon>
        <taxon>Biomphalaria</taxon>
    </lineage>
</organism>
<evidence type="ECO:0000313" key="3">
    <source>
        <dbReference type="Proteomes" id="UP001233172"/>
    </source>
</evidence>
<accession>A0AAD8B5M6</accession>
<feature type="region of interest" description="Disordered" evidence="1">
    <location>
        <begin position="16"/>
        <end position="49"/>
    </location>
</feature>
<evidence type="ECO:0000313" key="2">
    <source>
        <dbReference type="EMBL" id="KAK0048389.1"/>
    </source>
</evidence>
<name>A0AAD8B5M6_BIOPF</name>
<comment type="caution">
    <text evidence="2">The sequence shown here is derived from an EMBL/GenBank/DDBJ whole genome shotgun (WGS) entry which is preliminary data.</text>
</comment>
<feature type="non-terminal residue" evidence="2">
    <location>
        <position position="91"/>
    </location>
</feature>
<proteinExistence type="predicted"/>